<evidence type="ECO:0000313" key="2">
    <source>
        <dbReference type="Proteomes" id="UP001295740"/>
    </source>
</evidence>
<keyword evidence="2" id="KW-1185">Reference proteome</keyword>
<organism evidence="1 2">
    <name type="scientific">Anthostomella pinea</name>
    <dbReference type="NCBI Taxonomy" id="933095"/>
    <lineage>
        <taxon>Eukaryota</taxon>
        <taxon>Fungi</taxon>
        <taxon>Dikarya</taxon>
        <taxon>Ascomycota</taxon>
        <taxon>Pezizomycotina</taxon>
        <taxon>Sordariomycetes</taxon>
        <taxon>Xylariomycetidae</taxon>
        <taxon>Xylariales</taxon>
        <taxon>Xylariaceae</taxon>
        <taxon>Anthostomella</taxon>
    </lineage>
</organism>
<sequence>MSVILFKDTVCGHPTTNAPTPLALNTCFNPVAGQPSFTVATLPLCANRATPLLLVSPEQNCQFPKETFVSSGVVAVKNTAACHNLRGREIGSMEFICPL</sequence>
<name>A0AAI8VH82_9PEZI</name>
<protein>
    <submittedName>
        <fullName evidence="1">Uu.00g117690.m01.CDS01</fullName>
    </submittedName>
</protein>
<evidence type="ECO:0000313" key="1">
    <source>
        <dbReference type="EMBL" id="CAJ2504375.1"/>
    </source>
</evidence>
<dbReference type="Proteomes" id="UP001295740">
    <property type="component" value="Unassembled WGS sequence"/>
</dbReference>
<dbReference type="AlphaFoldDB" id="A0AAI8VH82"/>
<proteinExistence type="predicted"/>
<comment type="caution">
    <text evidence="1">The sequence shown here is derived from an EMBL/GenBank/DDBJ whole genome shotgun (WGS) entry which is preliminary data.</text>
</comment>
<gene>
    <name evidence="1" type="ORF">KHLLAP_LOCUS4843</name>
</gene>
<reference evidence="1" key="1">
    <citation type="submission" date="2023-10" db="EMBL/GenBank/DDBJ databases">
        <authorList>
            <person name="Hackl T."/>
        </authorList>
    </citation>
    <scope>NUCLEOTIDE SEQUENCE</scope>
</reference>
<dbReference type="EMBL" id="CAUWAG010000006">
    <property type="protein sequence ID" value="CAJ2504375.1"/>
    <property type="molecule type" value="Genomic_DNA"/>
</dbReference>
<accession>A0AAI8VH82</accession>